<feature type="region of interest" description="Disordered" evidence="6">
    <location>
        <begin position="727"/>
        <end position="751"/>
    </location>
</feature>
<dbReference type="SUPFAM" id="SSF55486">
    <property type="entry name" value="Metalloproteases ('zincins'), catalytic domain"/>
    <property type="match status" value="1"/>
</dbReference>
<dbReference type="Gene3D" id="2.150.10.10">
    <property type="entry name" value="Serralysin-like metalloprotease, C-terminal"/>
    <property type="match status" value="6"/>
</dbReference>
<evidence type="ECO:0000256" key="5">
    <source>
        <dbReference type="ARBA" id="ARBA00022737"/>
    </source>
</evidence>
<dbReference type="InterPro" id="IPR001343">
    <property type="entry name" value="Hemolysn_Ca-bd"/>
</dbReference>
<dbReference type="InterPro" id="IPR006026">
    <property type="entry name" value="Peptidase_Metallo"/>
</dbReference>
<sequence length="889" mass="90450">MCTLCDATGRTRDIPVVAGFSCSDAEAPAGSPVASSTPVFTNDQIANQLTNVFWGGSDRSFNVGVGGTISVNISALPSAVQTLARSALEFWSDATGLNFTYTGGSAQIDFGDSDVNSAYCWSSVSGSNITYSYVNVGTNWIGAYGTGLNTYSFQTYIHEIGHALGLGHGGNYNGSATYGTDNHYANDSWQASVMSYFSQYENTYINASYVYAISPQIADIIAVRNLYGTTGTTRTGNTVYGDGANSGDVMQQVSSMNSYISYTIVDDGGTDTLNFSSYGGNQSINLNAESISSVRGYTGNLIISRGTVIENATSGSGNDTLTGNGVANLLSGGNGNDTLLGNGGDDQLRGGLGSDTLNGGGGNDTADYSQSNSRILLNLGDAYTESGGHAQGDTLTSVEHVTGSNYNDLVVGDSNANTLDGRSGNDMLYGLSGNDTLLGNGGNDILRGGASTDRLDGGAGFDIADYLNAGGSVFINLSSSSVEAGSDAAGDKLISIEGVYGSHHNDVITGSSGSNTIVGAGGHDMLYGWYGNDTLRGGEGDDFLRGGAGNDRLEGGNGNDIADYAQSTSGVTIHLSDNKVEKGGWAQGDRLIGIEGASGSNYNDMFDGDSGSNTFSGGAGNDTLRGLGGNDYLAGGASSDRLDGGSGYDYADYSASSSAVTVNLSDSSVESGGDAQGDRLISIEAVFGSAFNDTLTGSSGSNVLEGRGGNDTLSGLAGNDTLRGGDGNDLLIGGSSSDRLEGGAGTDTADYSTSGSAVTVNIGDSTVESGGDAQGDRLIGIENLTGSGFADTLAGDGNANRLVGRAGDDTLKGGGAADTFVFNETGYDDTITDFQDTIDVIEISVGATTFGDLVITNSSGNALISYAAGSILLENFNFALLTVDDFNFV</sequence>
<comment type="cofactor">
    <cofactor evidence="1">
        <name>Ca(2+)</name>
        <dbReference type="ChEBI" id="CHEBI:29108"/>
    </cofactor>
</comment>
<keyword evidence="9" id="KW-1185">Reference proteome</keyword>
<reference evidence="8 9" key="1">
    <citation type="submission" date="2023-03" db="EMBL/GenBank/DDBJ databases">
        <title>Roseibium porphyridii sp. nov. and Roseibium rhodosorbium sp. nov. isolated from marine algae, Porphyridium cruentum and Rhodosorus marinus, respectively.</title>
        <authorList>
            <person name="Lee M.W."/>
            <person name="Choi B.J."/>
            <person name="Lee J.K."/>
            <person name="Choi D.G."/>
            <person name="Baek J.H."/>
            <person name="Bayburt H."/>
            <person name="Kim J.M."/>
            <person name="Han D.M."/>
            <person name="Kim K.H."/>
            <person name="Jeon C.O."/>
        </authorList>
    </citation>
    <scope>NUCLEOTIDE SEQUENCE [LARGE SCALE GENOMIC DNA]</scope>
    <source>
        <strain evidence="8 9">KMA01</strain>
    </source>
</reference>
<dbReference type="RefSeq" id="WP_265680446.1">
    <property type="nucleotide sequence ID" value="NZ_CP120863.1"/>
</dbReference>
<dbReference type="InterPro" id="IPR050557">
    <property type="entry name" value="RTX_toxin/Mannuronan_C5-epim"/>
</dbReference>
<feature type="domain" description="Peptidase metallopeptidase" evidence="7">
    <location>
        <begin position="56"/>
        <end position="199"/>
    </location>
</feature>
<dbReference type="EMBL" id="CP120863">
    <property type="protein sequence ID" value="WFE89360.1"/>
    <property type="molecule type" value="Genomic_DNA"/>
</dbReference>
<feature type="compositionally biased region" description="Gly residues" evidence="6">
    <location>
        <begin position="350"/>
        <end position="363"/>
    </location>
</feature>
<comment type="subcellular location">
    <subcellularLocation>
        <location evidence="2">Secreted</location>
    </subcellularLocation>
</comment>
<dbReference type="Pfam" id="PF08548">
    <property type="entry name" value="Peptidase_M10_C"/>
    <property type="match status" value="1"/>
</dbReference>
<gene>
    <name evidence="8" type="ORF">K1718_24925</name>
</gene>
<dbReference type="InterPro" id="IPR018511">
    <property type="entry name" value="Hemolysin-typ_Ca-bd_CS"/>
</dbReference>
<evidence type="ECO:0000313" key="9">
    <source>
        <dbReference type="Proteomes" id="UP001209803"/>
    </source>
</evidence>
<evidence type="ECO:0000313" key="8">
    <source>
        <dbReference type="EMBL" id="WFE89360.1"/>
    </source>
</evidence>
<dbReference type="Proteomes" id="UP001209803">
    <property type="component" value="Chromosome"/>
</dbReference>
<dbReference type="SMART" id="SM00235">
    <property type="entry name" value="ZnMc"/>
    <property type="match status" value="1"/>
</dbReference>
<dbReference type="PANTHER" id="PTHR38340:SF1">
    <property type="entry name" value="S-LAYER PROTEIN"/>
    <property type="match status" value="1"/>
</dbReference>
<keyword evidence="4" id="KW-0964">Secreted</keyword>
<dbReference type="InterPro" id="IPR011049">
    <property type="entry name" value="Serralysin-like_metalloprot_C"/>
</dbReference>
<dbReference type="InterPro" id="IPR024079">
    <property type="entry name" value="MetalloPept_cat_dom_sf"/>
</dbReference>
<dbReference type="Gene3D" id="3.40.390.10">
    <property type="entry name" value="Collagenase (Catalytic Domain)"/>
    <property type="match status" value="1"/>
</dbReference>
<accession>A0ABY8F7U8</accession>
<protein>
    <submittedName>
        <fullName evidence="8">M10 family metallopeptidase C-terminal domain-containing protein</fullName>
    </submittedName>
</protein>
<dbReference type="Pfam" id="PF00353">
    <property type="entry name" value="HemolysinCabind"/>
    <property type="match status" value="6"/>
</dbReference>
<evidence type="ECO:0000256" key="3">
    <source>
        <dbReference type="ARBA" id="ARBA00009490"/>
    </source>
</evidence>
<dbReference type="SUPFAM" id="SSF51120">
    <property type="entry name" value="beta-Roll"/>
    <property type="match status" value="5"/>
</dbReference>
<feature type="region of interest" description="Disordered" evidence="6">
    <location>
        <begin position="338"/>
        <end position="367"/>
    </location>
</feature>
<dbReference type="PANTHER" id="PTHR38340">
    <property type="entry name" value="S-LAYER PROTEIN"/>
    <property type="match status" value="1"/>
</dbReference>
<name>A0ABY8F7U8_9HYPH</name>
<evidence type="ECO:0000256" key="1">
    <source>
        <dbReference type="ARBA" id="ARBA00001913"/>
    </source>
</evidence>
<dbReference type="PROSITE" id="PS00330">
    <property type="entry name" value="HEMOLYSIN_CALCIUM"/>
    <property type="match status" value="9"/>
</dbReference>
<evidence type="ECO:0000259" key="7">
    <source>
        <dbReference type="SMART" id="SM00235"/>
    </source>
</evidence>
<keyword evidence="5" id="KW-0677">Repeat</keyword>
<organism evidence="8 9">
    <name type="scientific">Roseibium porphyridii</name>
    <dbReference type="NCBI Taxonomy" id="2866279"/>
    <lineage>
        <taxon>Bacteria</taxon>
        <taxon>Pseudomonadati</taxon>
        <taxon>Pseudomonadota</taxon>
        <taxon>Alphaproteobacteria</taxon>
        <taxon>Hyphomicrobiales</taxon>
        <taxon>Stappiaceae</taxon>
        <taxon>Roseibium</taxon>
    </lineage>
</organism>
<comment type="similarity">
    <text evidence="3">Belongs to the peptidase M10B family.</text>
</comment>
<evidence type="ECO:0000256" key="2">
    <source>
        <dbReference type="ARBA" id="ARBA00004613"/>
    </source>
</evidence>
<dbReference type="InterPro" id="IPR013858">
    <property type="entry name" value="Peptidase_M10B_C"/>
</dbReference>
<proteinExistence type="inferred from homology"/>
<dbReference type="PRINTS" id="PR00313">
    <property type="entry name" value="CABNDNGRPT"/>
</dbReference>
<evidence type="ECO:0000256" key="6">
    <source>
        <dbReference type="SAM" id="MobiDB-lite"/>
    </source>
</evidence>
<evidence type="ECO:0000256" key="4">
    <source>
        <dbReference type="ARBA" id="ARBA00022525"/>
    </source>
</evidence>